<dbReference type="PROSITE" id="PS01162">
    <property type="entry name" value="QOR_ZETA_CRYSTAL"/>
    <property type="match status" value="1"/>
</dbReference>
<dbReference type="InterPro" id="IPR020843">
    <property type="entry name" value="ER"/>
</dbReference>
<accession>A0AAD6IUV3</accession>
<evidence type="ECO:0000256" key="3">
    <source>
        <dbReference type="ARBA" id="ARBA00043088"/>
    </source>
</evidence>
<dbReference type="SUPFAM" id="SSF50129">
    <property type="entry name" value="GroES-like"/>
    <property type="match status" value="1"/>
</dbReference>
<evidence type="ECO:0000313" key="6">
    <source>
        <dbReference type="EMBL" id="KAJ6258988.1"/>
    </source>
</evidence>
<dbReference type="Pfam" id="PF08240">
    <property type="entry name" value="ADH_N"/>
    <property type="match status" value="1"/>
</dbReference>
<dbReference type="Gene3D" id="3.90.180.10">
    <property type="entry name" value="Medium-chain alcohol dehydrogenases, catalytic domain"/>
    <property type="match status" value="1"/>
</dbReference>
<feature type="domain" description="Enoyl reductase (ER)" evidence="5">
    <location>
        <begin position="13"/>
        <end position="351"/>
    </location>
</feature>
<comment type="caution">
    <text evidence="6">The sequence shown here is derived from an EMBL/GenBank/DDBJ whole genome shotgun (WGS) entry which is preliminary data.</text>
</comment>
<dbReference type="Proteomes" id="UP001221413">
    <property type="component" value="Unassembled WGS sequence"/>
</dbReference>
<dbReference type="AlphaFoldDB" id="A0AAD6IUV3"/>
<dbReference type="InterPro" id="IPR011032">
    <property type="entry name" value="GroES-like_sf"/>
</dbReference>
<dbReference type="CDD" id="cd05286">
    <property type="entry name" value="QOR2"/>
    <property type="match status" value="1"/>
</dbReference>
<evidence type="ECO:0000256" key="1">
    <source>
        <dbReference type="ARBA" id="ARBA00022857"/>
    </source>
</evidence>
<keyword evidence="2" id="KW-0560">Oxidoreductase</keyword>
<dbReference type="FunFam" id="3.40.50.720:FF:000053">
    <property type="entry name" value="Quinone oxidoreductase 1"/>
    <property type="match status" value="1"/>
</dbReference>
<dbReference type="GO" id="GO:0005829">
    <property type="term" value="C:cytosol"/>
    <property type="evidence" value="ECO:0007669"/>
    <property type="project" value="TreeGrafter"/>
</dbReference>
<dbReference type="InterPro" id="IPR036291">
    <property type="entry name" value="NAD(P)-bd_dom_sf"/>
</dbReference>
<dbReference type="Pfam" id="PF00107">
    <property type="entry name" value="ADH_zinc_N"/>
    <property type="match status" value="1"/>
</dbReference>
<sequence length="353" mass="37920">MATNRAIQISKHGGTEVLELNRIPVPTPGPGQVLIKTAYAGVNYIDTYYRTGLYPIALPFNLGSEGAGTVESVGVGVTKFKSGDHVVHMATGSYADFLAVPEKSVAHVPNDLPLDQAAAILIQGLTALTMLRESYEVKRGDTILVHAAAGGTGLILVQLAKALGAMVIATASSQEKLDIAKAHGADYLVNYSHGEEQWVKEVLGHTKDGQGVEAVYDGVGKTTFEGDLKVLRKKGSLVSFGNASGAVDPFKINRLGDKNLKLLRPRLFGYIGKDCSPLPAPRIPKPISSLANDRSMQQDTQEVFDYYCGELFKYVKAGQVKINIHKVYSLEDIAQAQKDLEGRGTTGKLLIKL</sequence>
<dbReference type="GO" id="GO:0070402">
    <property type="term" value="F:NADPH binding"/>
    <property type="evidence" value="ECO:0007669"/>
    <property type="project" value="TreeGrafter"/>
</dbReference>
<dbReference type="SUPFAM" id="SSF51735">
    <property type="entry name" value="NAD(P)-binding Rossmann-fold domains"/>
    <property type="match status" value="1"/>
</dbReference>
<evidence type="ECO:0000259" key="5">
    <source>
        <dbReference type="SMART" id="SM00829"/>
    </source>
</evidence>
<dbReference type="PANTHER" id="PTHR48106:SF13">
    <property type="entry name" value="QUINONE OXIDOREDUCTASE-RELATED"/>
    <property type="match status" value="1"/>
</dbReference>
<keyword evidence="1" id="KW-0521">NADP</keyword>
<dbReference type="GO" id="GO:0035925">
    <property type="term" value="F:mRNA 3'-UTR AU-rich region binding"/>
    <property type="evidence" value="ECO:0007669"/>
    <property type="project" value="TreeGrafter"/>
</dbReference>
<reference evidence="6" key="1">
    <citation type="submission" date="2023-01" db="EMBL/GenBank/DDBJ databases">
        <title>The chitinases involved in constricting ring structure development in the nematode-trapping fungus Drechslerella dactyloides.</title>
        <authorList>
            <person name="Wang R."/>
            <person name="Zhang L."/>
            <person name="Tang P."/>
            <person name="Li S."/>
            <person name="Liang L."/>
        </authorList>
    </citation>
    <scope>NUCLEOTIDE SEQUENCE</scope>
    <source>
        <strain evidence="6">YMF1.00031</strain>
    </source>
</reference>
<proteinExistence type="predicted"/>
<name>A0AAD6IUV3_DREDA</name>
<dbReference type="InterPro" id="IPR047618">
    <property type="entry name" value="QOR-like"/>
</dbReference>
<gene>
    <name evidence="6" type="ORF">Dda_5883</name>
</gene>
<evidence type="ECO:0000256" key="2">
    <source>
        <dbReference type="ARBA" id="ARBA00023002"/>
    </source>
</evidence>
<dbReference type="GO" id="GO:0008270">
    <property type="term" value="F:zinc ion binding"/>
    <property type="evidence" value="ECO:0007669"/>
    <property type="project" value="InterPro"/>
</dbReference>
<dbReference type="Gene3D" id="3.40.50.720">
    <property type="entry name" value="NAD(P)-binding Rossmann-like Domain"/>
    <property type="match status" value="1"/>
</dbReference>
<dbReference type="InterPro" id="IPR002364">
    <property type="entry name" value="Quin_OxRdtase/zeta-crystal_CS"/>
</dbReference>
<dbReference type="PANTHER" id="PTHR48106">
    <property type="entry name" value="QUINONE OXIDOREDUCTASE PIG3-RELATED"/>
    <property type="match status" value="1"/>
</dbReference>
<dbReference type="InterPro" id="IPR013149">
    <property type="entry name" value="ADH-like_C"/>
</dbReference>
<dbReference type="SMART" id="SM00829">
    <property type="entry name" value="PKS_ER"/>
    <property type="match status" value="1"/>
</dbReference>
<keyword evidence="7" id="KW-1185">Reference proteome</keyword>
<evidence type="ECO:0000256" key="4">
    <source>
        <dbReference type="ARBA" id="ARBA00070796"/>
    </source>
</evidence>
<dbReference type="EMBL" id="JAQGDS010000007">
    <property type="protein sequence ID" value="KAJ6258988.1"/>
    <property type="molecule type" value="Genomic_DNA"/>
</dbReference>
<protein>
    <recommendedName>
        <fullName evidence="4">Probable quinone oxidoreductase</fullName>
    </recommendedName>
    <alternativeName>
        <fullName evidence="3">NADPH:quinone reductase</fullName>
    </alternativeName>
</protein>
<organism evidence="6 7">
    <name type="scientific">Drechslerella dactyloides</name>
    <name type="common">Nematode-trapping fungus</name>
    <name type="synonym">Arthrobotrys dactyloides</name>
    <dbReference type="NCBI Taxonomy" id="74499"/>
    <lineage>
        <taxon>Eukaryota</taxon>
        <taxon>Fungi</taxon>
        <taxon>Dikarya</taxon>
        <taxon>Ascomycota</taxon>
        <taxon>Pezizomycotina</taxon>
        <taxon>Orbiliomycetes</taxon>
        <taxon>Orbiliales</taxon>
        <taxon>Orbiliaceae</taxon>
        <taxon>Drechslerella</taxon>
    </lineage>
</organism>
<evidence type="ECO:0000313" key="7">
    <source>
        <dbReference type="Proteomes" id="UP001221413"/>
    </source>
</evidence>
<dbReference type="InterPro" id="IPR013154">
    <property type="entry name" value="ADH-like_N"/>
</dbReference>
<dbReference type="GO" id="GO:0003960">
    <property type="term" value="F:quinone reductase (NADPH) activity"/>
    <property type="evidence" value="ECO:0007669"/>
    <property type="project" value="InterPro"/>
</dbReference>